<dbReference type="EMBL" id="AAGQIV010000017">
    <property type="protein sequence ID" value="EBQ8522420.1"/>
    <property type="molecule type" value="Genomic_DNA"/>
</dbReference>
<reference evidence="2" key="1">
    <citation type="submission" date="2018-07" db="EMBL/GenBank/DDBJ databases">
        <authorList>
            <consortium name="PulseNet: The National Subtyping Network for Foodborne Disease Surveillance"/>
            <person name="Tarr C.L."/>
            <person name="Trees E."/>
            <person name="Katz L.S."/>
            <person name="Carleton-Romer H.A."/>
            <person name="Stroika S."/>
            <person name="Kucerova Z."/>
            <person name="Roache K.F."/>
            <person name="Sabol A.L."/>
            <person name="Besser J."/>
            <person name="Gerner-Smidt P."/>
        </authorList>
    </citation>
    <scope>NUCLEOTIDE SEQUENCE</scope>
    <source>
        <strain evidence="2">PNUSAS009347</strain>
    </source>
</reference>
<dbReference type="InterPro" id="IPR021361">
    <property type="entry name" value="Tad2-like_dom"/>
</dbReference>
<dbReference type="AlphaFoldDB" id="A0A5U6CGL0"/>
<gene>
    <name evidence="2" type="ORF">B6G93_10645</name>
</gene>
<protein>
    <submittedName>
        <fullName evidence="2">DUF2829 domain-containing protein</fullName>
    </submittedName>
</protein>
<sequence>MTVLANATYTEQDRILSEFIGRNERWSCMGDALYHALSNKGVNIETASKGDSHAVTVTVRGCSLTEVHPEPYVALAEAAVKLLKFHKQAVAGGLSIAKANIPFSVAIHWLMNGLDARRKSWPKGQYISLEPGCIESKDKMVSFLPEGIFNVQKGVKVSILPRLVMMDGALQARSDWFASSVDIMATDWEAF</sequence>
<accession>A0A5U6CGL0</accession>
<feature type="domain" description="Thoeris anti-defense 2-like" evidence="1">
    <location>
        <begin position="103"/>
        <end position="190"/>
    </location>
</feature>
<proteinExistence type="predicted"/>
<organism evidence="2">
    <name type="scientific">Salmonella enterica</name>
    <name type="common">Salmonella choleraesuis</name>
    <dbReference type="NCBI Taxonomy" id="28901"/>
    <lineage>
        <taxon>Bacteria</taxon>
        <taxon>Pseudomonadati</taxon>
        <taxon>Pseudomonadota</taxon>
        <taxon>Gammaproteobacteria</taxon>
        <taxon>Enterobacterales</taxon>
        <taxon>Enterobacteriaceae</taxon>
        <taxon>Salmonella</taxon>
    </lineage>
</organism>
<evidence type="ECO:0000313" key="2">
    <source>
        <dbReference type="EMBL" id="EBQ8522420.1"/>
    </source>
</evidence>
<evidence type="ECO:0000259" key="1">
    <source>
        <dbReference type="Pfam" id="PF11195"/>
    </source>
</evidence>
<comment type="caution">
    <text evidence="2">The sequence shown here is derived from an EMBL/GenBank/DDBJ whole genome shotgun (WGS) entry which is preliminary data.</text>
</comment>
<dbReference type="RefSeq" id="WP_064198813.1">
    <property type="nucleotide sequence ID" value="NZ_JAILUG010000021.1"/>
</dbReference>
<dbReference type="Pfam" id="PF11195">
    <property type="entry name" value="Tad2-like"/>
    <property type="match status" value="1"/>
</dbReference>
<name>A0A5U6CGL0_SALER</name>